<dbReference type="InterPro" id="IPR026392">
    <property type="entry name" value="Exo/Archaeosortase_dom"/>
</dbReference>
<evidence type="ECO:0000256" key="2">
    <source>
        <dbReference type="ARBA" id="ARBA00022475"/>
    </source>
</evidence>
<feature type="region of interest" description="Disordered" evidence="8">
    <location>
        <begin position="402"/>
        <end position="431"/>
    </location>
</feature>
<evidence type="ECO:0000256" key="4">
    <source>
        <dbReference type="ARBA" id="ARBA00022692"/>
    </source>
</evidence>
<keyword evidence="7 9" id="KW-0472">Membrane</keyword>
<comment type="subcellular location">
    <subcellularLocation>
        <location evidence="1">Cell membrane</location>
        <topology evidence="1">Multi-pass membrane protein</topology>
    </subcellularLocation>
</comment>
<dbReference type="NCBIfam" id="TIGR02602">
    <property type="entry name" value="8TM_EpsH"/>
    <property type="match status" value="1"/>
</dbReference>
<reference evidence="11 12" key="1">
    <citation type="submission" date="2024-09" db="EMBL/GenBank/DDBJ databases">
        <authorList>
            <person name="Sun Q."/>
            <person name="Mori K."/>
        </authorList>
    </citation>
    <scope>NUCLEOTIDE SEQUENCE [LARGE SCALE GENOMIC DNA]</scope>
    <source>
        <strain evidence="11 12">NCAIM B.02537</strain>
    </source>
</reference>
<evidence type="ECO:0000256" key="8">
    <source>
        <dbReference type="SAM" id="MobiDB-lite"/>
    </source>
</evidence>
<dbReference type="GO" id="GO:0016787">
    <property type="term" value="F:hydrolase activity"/>
    <property type="evidence" value="ECO:0007669"/>
    <property type="project" value="UniProtKB-KW"/>
</dbReference>
<feature type="transmembrane region" description="Helical" evidence="9">
    <location>
        <begin position="116"/>
        <end position="146"/>
    </location>
</feature>
<keyword evidence="6 9" id="KW-1133">Transmembrane helix</keyword>
<dbReference type="InterPro" id="IPR014263">
    <property type="entry name" value="Methanolan_biosynth_EpsI"/>
</dbReference>
<evidence type="ECO:0000313" key="11">
    <source>
        <dbReference type="EMBL" id="MFC0589100.1"/>
    </source>
</evidence>
<dbReference type="EC" id="3.4.22.-" evidence="11"/>
<evidence type="ECO:0000313" key="12">
    <source>
        <dbReference type="Proteomes" id="UP001589943"/>
    </source>
</evidence>
<feature type="transmembrane region" description="Helical" evidence="9">
    <location>
        <begin position="224"/>
        <end position="251"/>
    </location>
</feature>
<name>A0ABV6PH02_9SPHN</name>
<dbReference type="Pfam" id="PF09721">
    <property type="entry name" value="Exosortase_EpsH"/>
    <property type="match status" value="1"/>
</dbReference>
<protein>
    <submittedName>
        <fullName evidence="11">Exosortase A</fullName>
        <ecNumber evidence="11">3.4.22.-</ecNumber>
    </submittedName>
</protein>
<feature type="transmembrane region" description="Helical" evidence="9">
    <location>
        <begin position="152"/>
        <end position="170"/>
    </location>
</feature>
<keyword evidence="12" id="KW-1185">Reference proteome</keyword>
<dbReference type="NCBIfam" id="TIGR04178">
    <property type="entry name" value="exo_archaeo"/>
    <property type="match status" value="1"/>
</dbReference>
<dbReference type="NCBIfam" id="TIGR03109">
    <property type="entry name" value="exosort_XrtA"/>
    <property type="match status" value="1"/>
</dbReference>
<keyword evidence="2" id="KW-1003">Cell membrane</keyword>
<evidence type="ECO:0000256" key="3">
    <source>
        <dbReference type="ARBA" id="ARBA00022670"/>
    </source>
</evidence>
<keyword evidence="5 11" id="KW-0378">Hydrolase</keyword>
<feature type="transmembrane region" description="Helical" evidence="9">
    <location>
        <begin position="84"/>
        <end position="104"/>
    </location>
</feature>
<dbReference type="InterPro" id="IPR017540">
    <property type="entry name" value="Exosortase-1"/>
</dbReference>
<feature type="transmembrane region" description="Helical" evidence="9">
    <location>
        <begin position="314"/>
        <end position="332"/>
    </location>
</feature>
<dbReference type="NCBIfam" id="TIGR02914">
    <property type="entry name" value="EpsI_fam"/>
    <property type="match status" value="1"/>
</dbReference>
<accession>A0ABV6PH02</accession>
<evidence type="ECO:0000259" key="10">
    <source>
        <dbReference type="Pfam" id="PF11984"/>
    </source>
</evidence>
<dbReference type="EMBL" id="JBHLTL010000004">
    <property type="protein sequence ID" value="MFC0589100.1"/>
    <property type="molecule type" value="Genomic_DNA"/>
</dbReference>
<evidence type="ECO:0000256" key="1">
    <source>
        <dbReference type="ARBA" id="ARBA00004651"/>
    </source>
</evidence>
<evidence type="ECO:0000256" key="9">
    <source>
        <dbReference type="SAM" id="Phobius"/>
    </source>
</evidence>
<feature type="domain" description="Methanolan biosynthesis EpsI" evidence="10">
    <location>
        <begin position="320"/>
        <end position="507"/>
    </location>
</feature>
<feature type="transmembrane region" description="Helical" evidence="9">
    <location>
        <begin position="263"/>
        <end position="284"/>
    </location>
</feature>
<evidence type="ECO:0000256" key="5">
    <source>
        <dbReference type="ARBA" id="ARBA00022801"/>
    </source>
</evidence>
<keyword evidence="3" id="KW-0645">Protease</keyword>
<organism evidence="11 12">
    <name type="scientific">Novosphingobium aquiterrae</name>
    <dbReference type="NCBI Taxonomy" id="624388"/>
    <lineage>
        <taxon>Bacteria</taxon>
        <taxon>Pseudomonadati</taxon>
        <taxon>Pseudomonadota</taxon>
        <taxon>Alphaproteobacteria</taxon>
        <taxon>Sphingomonadales</taxon>
        <taxon>Sphingomonadaceae</taxon>
        <taxon>Novosphingobium</taxon>
    </lineage>
</organism>
<dbReference type="InterPro" id="IPR019127">
    <property type="entry name" value="Exosortase"/>
</dbReference>
<sequence length="518" mass="55998">MPPDLALSLGAKRAWALDPVWKSALIRLGVVWASLIAVFAADWLRIFDQWWHSSTYGHMLLIPPMVAWLVYQRRTEILQLHPQGWARGILAVMGVLVIWVLGAVSGLDLLRQSAVVALLPATLLVLLGPKVFAGLLFPLCFMAFMVPFGDEFVPALQMVTATLTIALVRLSGIPASIDGVFIDTPAGLFEVAEACSGVKFLIAMIALGAFVAHVAFRSPWRRALFMALCVVAPILANGLRAFGTILAAQYVGAEKAGGIDHLIYGWVFFALVIAAVLGIAWRWFDRPGDDPMLDPQAIDRSKVLARLTGTPSPAWSAMLAIALPLAGSLLWVRAADELTAPLPAQVGLPEVPGWQRDDYAPSYPWQPRAAGADHRRIGRYRNAAGRQVDVFVAQYAAQREGKEAGGAGEGALPSNAGWSWRGNGPSMPSARTDRLRAEQGTERIAETYYRTGALLTGSNGELKLAVIRDRVLLRPRATMLLILSSELHPGRDAAADLAAFRAAIGPVGQWMDRIGSGR</sequence>
<dbReference type="Proteomes" id="UP001589943">
    <property type="component" value="Unassembled WGS sequence"/>
</dbReference>
<evidence type="ECO:0000256" key="6">
    <source>
        <dbReference type="ARBA" id="ARBA00022989"/>
    </source>
</evidence>
<gene>
    <name evidence="11" type="primary">xrtA</name>
    <name evidence="11" type="ORF">ACFFF7_06710</name>
</gene>
<comment type="caution">
    <text evidence="11">The sequence shown here is derived from an EMBL/GenBank/DDBJ whole genome shotgun (WGS) entry which is preliminary data.</text>
</comment>
<dbReference type="Pfam" id="PF11984">
    <property type="entry name" value="DUF3485"/>
    <property type="match status" value="1"/>
</dbReference>
<evidence type="ECO:0000256" key="7">
    <source>
        <dbReference type="ARBA" id="ARBA00023136"/>
    </source>
</evidence>
<dbReference type="InterPro" id="IPR013426">
    <property type="entry name" value="EpsH-like"/>
</dbReference>
<feature type="transmembrane region" description="Helical" evidence="9">
    <location>
        <begin position="191"/>
        <end position="212"/>
    </location>
</feature>
<dbReference type="RefSeq" id="WP_379480604.1">
    <property type="nucleotide sequence ID" value="NZ_JBHLTL010000004.1"/>
</dbReference>
<keyword evidence="4 9" id="KW-0812">Transmembrane</keyword>
<proteinExistence type="predicted"/>
<feature type="transmembrane region" description="Helical" evidence="9">
    <location>
        <begin position="56"/>
        <end position="72"/>
    </location>
</feature>
<feature type="transmembrane region" description="Helical" evidence="9">
    <location>
        <begin position="24"/>
        <end position="44"/>
    </location>
</feature>